<proteinExistence type="predicted"/>
<feature type="region of interest" description="Disordered" evidence="1">
    <location>
        <begin position="1"/>
        <end position="51"/>
    </location>
</feature>
<sequence>MADVEQHKPAGKPSRLKAGAGKRQSSADPKNKSRLAALAPGENLKEKQVRM</sequence>
<evidence type="ECO:0000256" key="1">
    <source>
        <dbReference type="SAM" id="MobiDB-lite"/>
    </source>
</evidence>
<keyword evidence="3" id="KW-1185">Reference proteome</keyword>
<organism evidence="2 3">
    <name type="scientific">Holothuria leucospilota</name>
    <name type="common">Black long sea cucumber</name>
    <name type="synonym">Mertensiothuria leucospilota</name>
    <dbReference type="NCBI Taxonomy" id="206669"/>
    <lineage>
        <taxon>Eukaryota</taxon>
        <taxon>Metazoa</taxon>
        <taxon>Echinodermata</taxon>
        <taxon>Eleutherozoa</taxon>
        <taxon>Echinozoa</taxon>
        <taxon>Holothuroidea</taxon>
        <taxon>Aspidochirotacea</taxon>
        <taxon>Aspidochirotida</taxon>
        <taxon>Holothuriidae</taxon>
        <taxon>Holothuria</taxon>
    </lineage>
</organism>
<reference evidence="2" key="1">
    <citation type="submission" date="2021-10" db="EMBL/GenBank/DDBJ databases">
        <title>Tropical sea cucumber genome reveals ecological adaptation and Cuvierian tubules defense mechanism.</title>
        <authorList>
            <person name="Chen T."/>
        </authorList>
    </citation>
    <scope>NUCLEOTIDE SEQUENCE</scope>
    <source>
        <strain evidence="2">Nanhai2018</strain>
        <tissue evidence="2">Muscle</tissue>
    </source>
</reference>
<dbReference type="Proteomes" id="UP001152320">
    <property type="component" value="Chromosome 5"/>
</dbReference>
<gene>
    <name evidence="2" type="ORF">HOLleu_12894</name>
</gene>
<evidence type="ECO:0000313" key="2">
    <source>
        <dbReference type="EMBL" id="KAJ8041951.1"/>
    </source>
</evidence>
<accession>A0A9Q1CAV9</accession>
<evidence type="ECO:0000313" key="3">
    <source>
        <dbReference type="Proteomes" id="UP001152320"/>
    </source>
</evidence>
<dbReference type="AlphaFoldDB" id="A0A9Q1CAV9"/>
<name>A0A9Q1CAV9_HOLLE</name>
<dbReference type="EMBL" id="JAIZAY010000005">
    <property type="protein sequence ID" value="KAJ8041951.1"/>
    <property type="molecule type" value="Genomic_DNA"/>
</dbReference>
<comment type="caution">
    <text evidence="2">The sequence shown here is derived from an EMBL/GenBank/DDBJ whole genome shotgun (WGS) entry which is preliminary data.</text>
</comment>
<protein>
    <submittedName>
        <fullName evidence="2">Uncharacterized protein</fullName>
    </submittedName>
</protein>